<dbReference type="Pfam" id="PF03031">
    <property type="entry name" value="NIF"/>
    <property type="match status" value="1"/>
</dbReference>
<evidence type="ECO:0000256" key="4">
    <source>
        <dbReference type="ARBA" id="ARBA00022448"/>
    </source>
</evidence>
<keyword evidence="11 14" id="KW-0496">Mitochondrion</keyword>
<feature type="transmembrane region" description="Helical" evidence="14">
    <location>
        <begin position="130"/>
        <end position="148"/>
    </location>
</feature>
<evidence type="ECO:0000256" key="1">
    <source>
        <dbReference type="ARBA" id="ARBA00002959"/>
    </source>
</evidence>
<dbReference type="GO" id="GO:0015031">
    <property type="term" value="P:protein transport"/>
    <property type="evidence" value="ECO:0007669"/>
    <property type="project" value="UniProtKB-KW"/>
</dbReference>
<evidence type="ECO:0000256" key="2">
    <source>
        <dbReference type="ARBA" id="ARBA00004434"/>
    </source>
</evidence>
<keyword evidence="5 14" id="KW-0812">Transmembrane</keyword>
<reference evidence="17" key="1">
    <citation type="submission" date="2021-04" db="EMBL/GenBank/DDBJ databases">
        <authorList>
            <person name="Chebbi M.A.C M."/>
        </authorList>
    </citation>
    <scope>NUCLEOTIDE SEQUENCE</scope>
</reference>
<gene>
    <name evidence="17" type="ORF">HICCMSTLAB_LOCUS7304</name>
</gene>
<feature type="domain" description="FCP1 homology" evidence="16">
    <location>
        <begin position="204"/>
        <end position="337"/>
    </location>
</feature>
<comment type="caution">
    <text evidence="17">The sequence shown here is derived from an EMBL/GenBank/DDBJ whole genome shotgun (WGS) entry which is preliminary data.</text>
</comment>
<dbReference type="CDD" id="cd07521">
    <property type="entry name" value="HAD_FCP1-like"/>
    <property type="match status" value="1"/>
</dbReference>
<keyword evidence="12 14" id="KW-0472">Membrane</keyword>
<keyword evidence="18" id="KW-1185">Reference proteome</keyword>
<evidence type="ECO:0000256" key="7">
    <source>
        <dbReference type="ARBA" id="ARBA00022927"/>
    </source>
</evidence>
<name>A0A8J2MMD5_COTCN</name>
<evidence type="ECO:0000256" key="6">
    <source>
        <dbReference type="ARBA" id="ARBA00022792"/>
    </source>
</evidence>
<comment type="function">
    <text evidence="1 14">Essential component of the TIM23 complex, a complex that mediates the translocation of transit peptide-containing proteins across the mitochondrial inner membrane.</text>
</comment>
<dbReference type="AlphaFoldDB" id="A0A8J2MMD5"/>
<keyword evidence="9 14" id="KW-1133">Transmembrane helix</keyword>
<dbReference type="EMBL" id="CAJNRD030001120">
    <property type="protein sequence ID" value="CAG5093978.1"/>
    <property type="molecule type" value="Genomic_DNA"/>
</dbReference>
<dbReference type="InterPro" id="IPR050365">
    <property type="entry name" value="TIM50"/>
</dbReference>
<evidence type="ECO:0000313" key="17">
    <source>
        <dbReference type="EMBL" id="CAG5093978.1"/>
    </source>
</evidence>
<dbReference type="OrthoDB" id="287041at2759"/>
<comment type="similarity">
    <text evidence="3 14">Belongs to the TIM50 family.</text>
</comment>
<dbReference type="PANTHER" id="PTHR12210">
    <property type="entry name" value="DULLARD PROTEIN PHOSPHATASE"/>
    <property type="match status" value="1"/>
</dbReference>
<organism evidence="17 18">
    <name type="scientific">Cotesia congregata</name>
    <name type="common">Parasitoid wasp</name>
    <name type="synonym">Apanteles congregatus</name>
    <dbReference type="NCBI Taxonomy" id="51543"/>
    <lineage>
        <taxon>Eukaryota</taxon>
        <taxon>Metazoa</taxon>
        <taxon>Ecdysozoa</taxon>
        <taxon>Arthropoda</taxon>
        <taxon>Hexapoda</taxon>
        <taxon>Insecta</taxon>
        <taxon>Pterygota</taxon>
        <taxon>Neoptera</taxon>
        <taxon>Endopterygota</taxon>
        <taxon>Hymenoptera</taxon>
        <taxon>Apocrita</taxon>
        <taxon>Ichneumonoidea</taxon>
        <taxon>Braconidae</taxon>
        <taxon>Microgastrinae</taxon>
        <taxon>Cotesia</taxon>
    </lineage>
</organism>
<dbReference type="SUPFAM" id="SSF56784">
    <property type="entry name" value="HAD-like"/>
    <property type="match status" value="1"/>
</dbReference>
<evidence type="ECO:0000256" key="3">
    <source>
        <dbReference type="ARBA" id="ARBA00006344"/>
    </source>
</evidence>
<dbReference type="FunFam" id="3.40.50.1000:FF:000019">
    <property type="entry name" value="Mitochondrial import inner membrane translocase subunit TIM50"/>
    <property type="match status" value="1"/>
</dbReference>
<evidence type="ECO:0000259" key="16">
    <source>
        <dbReference type="PROSITE" id="PS50969"/>
    </source>
</evidence>
<evidence type="ECO:0000256" key="5">
    <source>
        <dbReference type="ARBA" id="ARBA00022692"/>
    </source>
</evidence>
<dbReference type="GO" id="GO:0005744">
    <property type="term" value="C:TIM23 mitochondrial import inner membrane translocase complex"/>
    <property type="evidence" value="ECO:0007669"/>
    <property type="project" value="UniProtKB-UniRule"/>
</dbReference>
<dbReference type="InterPro" id="IPR036412">
    <property type="entry name" value="HAD-like_sf"/>
</dbReference>
<keyword evidence="7 14" id="KW-0653">Protein transport</keyword>
<dbReference type="SMART" id="SM00577">
    <property type="entry name" value="CPDc"/>
    <property type="match status" value="1"/>
</dbReference>
<evidence type="ECO:0000256" key="11">
    <source>
        <dbReference type="ARBA" id="ARBA00023128"/>
    </source>
</evidence>
<feature type="region of interest" description="Disordered" evidence="15">
    <location>
        <begin position="78"/>
        <end position="117"/>
    </location>
</feature>
<keyword evidence="10 14" id="KW-0811">Translocation</keyword>
<evidence type="ECO:0000256" key="14">
    <source>
        <dbReference type="RuleBase" id="RU365079"/>
    </source>
</evidence>
<evidence type="ECO:0000256" key="13">
    <source>
        <dbReference type="ARBA" id="ARBA00061911"/>
    </source>
</evidence>
<dbReference type="Proteomes" id="UP000786811">
    <property type="component" value="Unassembled WGS sequence"/>
</dbReference>
<comment type="subunit">
    <text evidence="13">Component of the TIM23 complex at least composed of Tim23, Tim17 (Tim17a1, Tim17a2 or Tim17b1) and a Tim50.</text>
</comment>
<evidence type="ECO:0000256" key="8">
    <source>
        <dbReference type="ARBA" id="ARBA00022946"/>
    </source>
</evidence>
<comment type="subcellular location">
    <subcellularLocation>
        <location evidence="2 14">Mitochondrion inner membrane</location>
        <topology evidence="2 14">Single-pass membrane protein</topology>
    </subcellularLocation>
</comment>
<sequence>MIQAQGVSNVFVRQMNLLTGFRVNTMAFATRNYRIFCKLYNSNLTANYLTLCKSGARINILSSIQKCEFHKQTDRPEVTTSVLSGSKSPLDPILKDKQDGHQGSGSSHDNMGVDEEELRRRENSWKYTKWSLVAMGLSFGIGGGFFIYETSLPQRDEQGNIIEDEYSHMSFIPRTMYRVLKRLQYYTEVIQNPMSDKLLPDNPYPFQPIVVVLELNDVLVHPEWTYETGWRFKKRPGLDLFLDNLSQYFELTIAPVLASLDPKGVAHKLMREATRFIDGCHIKDLDALNRDLKKIIVVDWNPSNVKLHPDNLFKIPRWDGNDDDTTLFYLASFLKTVGSLDIADVRDVLVHYQQYDDPVAAFTINQQNLMKKMEEEEIMKKKSESINE</sequence>
<feature type="compositionally biased region" description="Polar residues" evidence="15">
    <location>
        <begin position="78"/>
        <end position="87"/>
    </location>
</feature>
<keyword evidence="6" id="KW-0999">Mitochondrion inner membrane</keyword>
<proteinExistence type="inferred from homology"/>
<evidence type="ECO:0000256" key="12">
    <source>
        <dbReference type="ARBA" id="ARBA00023136"/>
    </source>
</evidence>
<dbReference type="InterPro" id="IPR023214">
    <property type="entry name" value="HAD_sf"/>
</dbReference>
<dbReference type="Gene3D" id="3.40.50.1000">
    <property type="entry name" value="HAD superfamily/HAD-like"/>
    <property type="match status" value="1"/>
</dbReference>
<protein>
    <recommendedName>
        <fullName evidence="14">Mitochondrial import inner membrane translocase subunit TIM50</fullName>
    </recommendedName>
</protein>
<evidence type="ECO:0000256" key="15">
    <source>
        <dbReference type="SAM" id="MobiDB-lite"/>
    </source>
</evidence>
<evidence type="ECO:0000256" key="9">
    <source>
        <dbReference type="ARBA" id="ARBA00022989"/>
    </source>
</evidence>
<keyword evidence="8 14" id="KW-0809">Transit peptide</keyword>
<evidence type="ECO:0000256" key="10">
    <source>
        <dbReference type="ARBA" id="ARBA00023010"/>
    </source>
</evidence>
<evidence type="ECO:0000313" key="18">
    <source>
        <dbReference type="Proteomes" id="UP000786811"/>
    </source>
</evidence>
<keyword evidence="4 14" id="KW-0813">Transport</keyword>
<accession>A0A8J2MMD5</accession>
<dbReference type="PROSITE" id="PS50969">
    <property type="entry name" value="FCP1"/>
    <property type="match status" value="1"/>
</dbReference>
<dbReference type="InterPro" id="IPR004274">
    <property type="entry name" value="FCP1_dom"/>
</dbReference>